<comment type="caution">
    <text evidence="1">The sequence shown here is derived from an EMBL/GenBank/DDBJ whole genome shotgun (WGS) entry which is preliminary data.</text>
</comment>
<accession>A0A9D3UIR9</accession>
<gene>
    <name evidence="1" type="ORF">J1N35_036721</name>
</gene>
<keyword evidence="2" id="KW-1185">Reference proteome</keyword>
<name>A0A9D3UIR9_9ROSI</name>
<protein>
    <submittedName>
        <fullName evidence="1">Uncharacterized protein</fullName>
    </submittedName>
</protein>
<evidence type="ECO:0000313" key="2">
    <source>
        <dbReference type="Proteomes" id="UP000828251"/>
    </source>
</evidence>
<reference evidence="1 2" key="1">
    <citation type="journal article" date="2021" name="Plant Biotechnol. J.">
        <title>Multi-omics assisted identification of the key and species-specific regulatory components of drought-tolerant mechanisms in Gossypium stocksii.</title>
        <authorList>
            <person name="Yu D."/>
            <person name="Ke L."/>
            <person name="Zhang D."/>
            <person name="Wu Y."/>
            <person name="Sun Y."/>
            <person name="Mei J."/>
            <person name="Sun J."/>
            <person name="Sun Y."/>
        </authorList>
    </citation>
    <scope>NUCLEOTIDE SEQUENCE [LARGE SCALE GENOMIC DNA]</scope>
    <source>
        <strain evidence="2">cv. E1</strain>
        <tissue evidence="1">Leaf</tissue>
    </source>
</reference>
<evidence type="ECO:0000313" key="1">
    <source>
        <dbReference type="EMBL" id="KAH1045937.1"/>
    </source>
</evidence>
<proteinExistence type="predicted"/>
<dbReference type="AlphaFoldDB" id="A0A9D3UIR9"/>
<dbReference type="EMBL" id="JAIQCV010000011">
    <property type="protein sequence ID" value="KAH1045937.1"/>
    <property type="molecule type" value="Genomic_DNA"/>
</dbReference>
<organism evidence="1 2">
    <name type="scientific">Gossypium stocksii</name>
    <dbReference type="NCBI Taxonomy" id="47602"/>
    <lineage>
        <taxon>Eukaryota</taxon>
        <taxon>Viridiplantae</taxon>
        <taxon>Streptophyta</taxon>
        <taxon>Embryophyta</taxon>
        <taxon>Tracheophyta</taxon>
        <taxon>Spermatophyta</taxon>
        <taxon>Magnoliopsida</taxon>
        <taxon>eudicotyledons</taxon>
        <taxon>Gunneridae</taxon>
        <taxon>Pentapetalae</taxon>
        <taxon>rosids</taxon>
        <taxon>malvids</taxon>
        <taxon>Malvales</taxon>
        <taxon>Malvaceae</taxon>
        <taxon>Malvoideae</taxon>
        <taxon>Gossypium</taxon>
    </lineage>
</organism>
<dbReference type="Proteomes" id="UP000828251">
    <property type="component" value="Unassembled WGS sequence"/>
</dbReference>
<sequence length="87" mass="9590">MLIEALIHQGNDVPIPESPVIVEDIAEKVFFEQIHEGNQEVEPEVEVTSVATGLAAWRRTRADVTEEIESSYASKKNVGKRQGATIS</sequence>